<gene>
    <name evidence="2" type="ORF">F6R98_07880</name>
</gene>
<dbReference type="InParanoid" id="A0A5Q0BG83"/>
<dbReference type="KEGG" id="mmob:F6R98_07880"/>
<dbReference type="RefSeq" id="WP_153248545.1">
    <property type="nucleotide sequence ID" value="NZ_CP044205.1"/>
</dbReference>
<name>A0A5Q0BG83_9GAMM</name>
<dbReference type="GO" id="GO:0006355">
    <property type="term" value="P:regulation of DNA-templated transcription"/>
    <property type="evidence" value="ECO:0007669"/>
    <property type="project" value="InterPro"/>
</dbReference>
<accession>A0A5Q0BG83</accession>
<dbReference type="PROSITE" id="PS50043">
    <property type="entry name" value="HTH_LUXR_2"/>
    <property type="match status" value="1"/>
</dbReference>
<dbReference type="AlphaFoldDB" id="A0A5Q0BG83"/>
<organism evidence="2 3">
    <name type="scientific">Candidatus Methylospira mobilis</name>
    <dbReference type="NCBI Taxonomy" id="1808979"/>
    <lineage>
        <taxon>Bacteria</taxon>
        <taxon>Pseudomonadati</taxon>
        <taxon>Pseudomonadota</taxon>
        <taxon>Gammaproteobacteria</taxon>
        <taxon>Methylococcales</taxon>
        <taxon>Methylococcaceae</taxon>
        <taxon>Candidatus Methylospira</taxon>
    </lineage>
</organism>
<dbReference type="InterPro" id="IPR000792">
    <property type="entry name" value="Tscrpt_reg_LuxR_C"/>
</dbReference>
<evidence type="ECO:0000313" key="2">
    <source>
        <dbReference type="EMBL" id="QFY42549.1"/>
    </source>
</evidence>
<evidence type="ECO:0000259" key="1">
    <source>
        <dbReference type="PROSITE" id="PS50043"/>
    </source>
</evidence>
<keyword evidence="3" id="KW-1185">Reference proteome</keyword>
<dbReference type="Gene3D" id="1.10.10.10">
    <property type="entry name" value="Winged helix-like DNA-binding domain superfamily/Winged helix DNA-binding domain"/>
    <property type="match status" value="1"/>
</dbReference>
<dbReference type="EMBL" id="CP044205">
    <property type="protein sequence ID" value="QFY42549.1"/>
    <property type="molecule type" value="Genomic_DNA"/>
</dbReference>
<proteinExistence type="predicted"/>
<dbReference type="CDD" id="cd06170">
    <property type="entry name" value="LuxR_C_like"/>
    <property type="match status" value="1"/>
</dbReference>
<reference evidence="2 3" key="1">
    <citation type="submission" date="2019-09" db="EMBL/GenBank/DDBJ databases">
        <title>Ecophysiology of the spiral-shaped methanotroph Methylospira mobilis as revealed by the complete genome sequence.</title>
        <authorList>
            <person name="Oshkin I.Y."/>
            <person name="Dedysh S.N."/>
            <person name="Miroshnikov K."/>
            <person name="Danilova O.V."/>
            <person name="Hakobyan A."/>
            <person name="Liesack W."/>
        </authorList>
    </citation>
    <scope>NUCLEOTIDE SEQUENCE [LARGE SCALE GENOMIC DNA]</scope>
    <source>
        <strain evidence="2 3">Shm1</strain>
    </source>
</reference>
<evidence type="ECO:0000313" key="3">
    <source>
        <dbReference type="Proteomes" id="UP000325755"/>
    </source>
</evidence>
<sequence>MSSWHEHIGDLYHSVLDNALWTQVFGRIMDEAGAGQCLLLCPFIELSADTSGTIDCQAYKGRCPFYEDYLQRHDDPWAHEALIERRRLTSTYYFEFRERSEIKEKQHAILFESGAPGDPPYAHDIDCGIREERFIREMLPHLRCALRIRWQMLEHHHARSLREEALDCVPQAMALLNVSGHVLFANRRAESIFQEETGPIVVNNRLTALDAPGAKRLRDALFLAARGISNNVNLGNPLRQQRWVVSLNPLHISGSSQAAITRILALIANLERVPSEGMLLFAKLYGLTPTETCVLRQLLGRQNTRDIATSLNISIKTLRTHLGNLFAKTSTTSQRELVQFFLAHPSV</sequence>
<protein>
    <submittedName>
        <fullName evidence="2">Helix-turn-helix transcriptional regulator</fullName>
    </submittedName>
</protein>
<dbReference type="SUPFAM" id="SSF46894">
    <property type="entry name" value="C-terminal effector domain of the bipartite response regulators"/>
    <property type="match status" value="1"/>
</dbReference>
<feature type="domain" description="HTH luxR-type" evidence="1">
    <location>
        <begin position="280"/>
        <end position="345"/>
    </location>
</feature>
<dbReference type="InterPro" id="IPR016032">
    <property type="entry name" value="Sig_transdc_resp-reg_C-effctor"/>
</dbReference>
<dbReference type="Proteomes" id="UP000325755">
    <property type="component" value="Chromosome"/>
</dbReference>
<dbReference type="OrthoDB" id="5497412at2"/>
<dbReference type="GO" id="GO:0003677">
    <property type="term" value="F:DNA binding"/>
    <property type="evidence" value="ECO:0007669"/>
    <property type="project" value="InterPro"/>
</dbReference>
<dbReference type="InterPro" id="IPR036388">
    <property type="entry name" value="WH-like_DNA-bd_sf"/>
</dbReference>
<dbReference type="Pfam" id="PF00196">
    <property type="entry name" value="GerE"/>
    <property type="match status" value="1"/>
</dbReference>
<dbReference type="SMART" id="SM00421">
    <property type="entry name" value="HTH_LUXR"/>
    <property type="match status" value="1"/>
</dbReference>